<dbReference type="AlphaFoldDB" id="X1U1H3"/>
<protein>
    <submittedName>
        <fullName evidence="2">Uncharacterized protein</fullName>
    </submittedName>
</protein>
<name>X1U1H3_9ZZZZ</name>
<keyword evidence="1" id="KW-0472">Membrane</keyword>
<feature type="transmembrane region" description="Helical" evidence="1">
    <location>
        <begin position="42"/>
        <end position="65"/>
    </location>
</feature>
<dbReference type="EMBL" id="BARW01006089">
    <property type="protein sequence ID" value="GAI86134.1"/>
    <property type="molecule type" value="Genomic_DNA"/>
</dbReference>
<keyword evidence="1" id="KW-1133">Transmembrane helix</keyword>
<evidence type="ECO:0000313" key="2">
    <source>
        <dbReference type="EMBL" id="GAI86134.1"/>
    </source>
</evidence>
<organism evidence="2">
    <name type="scientific">marine sediment metagenome</name>
    <dbReference type="NCBI Taxonomy" id="412755"/>
    <lineage>
        <taxon>unclassified sequences</taxon>
        <taxon>metagenomes</taxon>
        <taxon>ecological metagenomes</taxon>
    </lineage>
</organism>
<proteinExistence type="predicted"/>
<keyword evidence="1" id="KW-0812">Transmembrane</keyword>
<sequence>MIYIFILLIVILIGNEIAKHYDKSDKKSPFFIGFFRDRYDGITIPCGILIGICIFLLILGAVIYIDSIGDIAEMEAFQDNTLSAYEYTIEKSENITIYAIKSVEEDMSTLLKTGDLAYFKLAESVNSNLVELRESVRIYNRRLYSYRKYNSFWFTDTFIAEVPNRLKPIKLK</sequence>
<comment type="caution">
    <text evidence="2">The sequence shown here is derived from an EMBL/GenBank/DDBJ whole genome shotgun (WGS) entry which is preliminary data.</text>
</comment>
<accession>X1U1H3</accession>
<reference evidence="2" key="1">
    <citation type="journal article" date="2014" name="Front. Microbiol.">
        <title>High frequency of phylogenetically diverse reductive dehalogenase-homologous genes in deep subseafloor sedimentary metagenomes.</title>
        <authorList>
            <person name="Kawai M."/>
            <person name="Futagami T."/>
            <person name="Toyoda A."/>
            <person name="Takaki Y."/>
            <person name="Nishi S."/>
            <person name="Hori S."/>
            <person name="Arai W."/>
            <person name="Tsubouchi T."/>
            <person name="Morono Y."/>
            <person name="Uchiyama I."/>
            <person name="Ito T."/>
            <person name="Fujiyama A."/>
            <person name="Inagaki F."/>
            <person name="Takami H."/>
        </authorList>
    </citation>
    <scope>NUCLEOTIDE SEQUENCE</scope>
    <source>
        <strain evidence="2">Expedition CK06-06</strain>
    </source>
</reference>
<evidence type="ECO:0000256" key="1">
    <source>
        <dbReference type="SAM" id="Phobius"/>
    </source>
</evidence>
<gene>
    <name evidence="2" type="ORF">S12H4_12759</name>
</gene>